<dbReference type="STRING" id="488538.SAR116_2252"/>
<dbReference type="AlphaFoldDB" id="D5BP61"/>
<feature type="domain" description="DUF4055" evidence="1">
    <location>
        <begin position="233"/>
        <end position="369"/>
    </location>
</feature>
<dbReference type="EMBL" id="CP001751">
    <property type="protein sequence ID" value="ADE40495.1"/>
    <property type="molecule type" value="Genomic_DNA"/>
</dbReference>
<accession>D5BP61</accession>
<dbReference type="OrthoDB" id="6668483at2"/>
<protein>
    <recommendedName>
        <fullName evidence="1">DUF4055 domain-containing protein</fullName>
    </recommendedName>
</protein>
<dbReference type="Pfam" id="PF13264">
    <property type="entry name" value="DUF4055"/>
    <property type="match status" value="1"/>
</dbReference>
<evidence type="ECO:0000313" key="3">
    <source>
        <dbReference type="Proteomes" id="UP000007460"/>
    </source>
</evidence>
<evidence type="ECO:0000313" key="2">
    <source>
        <dbReference type="EMBL" id="ADE40495.1"/>
    </source>
</evidence>
<sequence length="449" mass="48741">MTDNVATPGIAHRAMAAELDLLADLMGGTLSMRAAGQRWLPREAAESWTAWRVRLQRTVLFNGLSRTVQALSGRPFARPVTLESAHPALQKLTENCDKEGTSLSDFAKRLLQRLLIDGMVHILVDRPVAGGAPYLVMVTASQLIGATRDDDGLSEIRIAETHIRRVGRFGEETSQAVRVIGRHAWQVWHPRGDLDSSVIGTWHVATEGQHDYGRPPLITLNVAPSGFMQSRPPLIDLAWLNLAHWQSASDQRHILHVARVPILFGRALQAAEGDIEIGPNRLIMADDPAADLRFVEHSGAAINAGRQDLIDLEDRMAVLGLDMLRRRPGNETATGRAIDAAEAHAALTGVITTLRDGLQAAFEMAADWLDVPDGAAGQIQIARHFPVSDDAANEADILLRARLAGEISQEAFLAEITRRGILAAGGGISAPTQASNITPKIRNQRGNHE</sequence>
<dbReference type="HOGENOM" id="CLU_041779_0_1_5"/>
<proteinExistence type="predicted"/>
<dbReference type="Proteomes" id="UP000007460">
    <property type="component" value="Chromosome"/>
</dbReference>
<evidence type="ECO:0000259" key="1">
    <source>
        <dbReference type="Pfam" id="PF13264"/>
    </source>
</evidence>
<dbReference type="KEGG" id="apb:SAR116_2252"/>
<dbReference type="InterPro" id="IPR025129">
    <property type="entry name" value="DUF4055"/>
</dbReference>
<gene>
    <name evidence="2" type="ordered locus">SAR116_2252</name>
</gene>
<keyword evidence="3" id="KW-1185">Reference proteome</keyword>
<dbReference type="eggNOG" id="ENOG502Z8D8">
    <property type="taxonomic scope" value="Bacteria"/>
</dbReference>
<organism evidence="2 3">
    <name type="scientific">Puniceispirillum marinum (strain IMCC1322)</name>
    <dbReference type="NCBI Taxonomy" id="488538"/>
    <lineage>
        <taxon>Bacteria</taxon>
        <taxon>Pseudomonadati</taxon>
        <taxon>Pseudomonadota</taxon>
        <taxon>Alphaproteobacteria</taxon>
        <taxon>Candidatus Puniceispirillales</taxon>
        <taxon>Candidatus Puniceispirillaceae</taxon>
        <taxon>Candidatus Puniceispirillum</taxon>
    </lineage>
</organism>
<name>D5BP61_PUNMI</name>
<reference evidence="2 3" key="1">
    <citation type="journal article" date="2010" name="J. Bacteriol.">
        <title>Complete genome sequence of "Candidatus Puniceispirillum marinum" IMCC1322, a representative of the SAR116 clade in the Alphaproteobacteria.</title>
        <authorList>
            <person name="Oh H.M."/>
            <person name="Kwon K.K."/>
            <person name="Kang I."/>
            <person name="Kang S.G."/>
            <person name="Lee J.H."/>
            <person name="Kim S.J."/>
            <person name="Cho J.C."/>
        </authorList>
    </citation>
    <scope>NUCLEOTIDE SEQUENCE [LARGE SCALE GENOMIC DNA]</scope>
    <source>
        <strain evidence="2 3">IMCC1322</strain>
    </source>
</reference>
<dbReference type="RefSeq" id="WP_013047122.1">
    <property type="nucleotide sequence ID" value="NC_014010.1"/>
</dbReference>